<evidence type="ECO:0000313" key="4">
    <source>
        <dbReference type="EMBL" id="TYC98617.1"/>
    </source>
</evidence>
<dbReference type="Gene3D" id="3.40.50.720">
    <property type="entry name" value="NAD(P)-binding Rossmann-like Domain"/>
    <property type="match status" value="1"/>
</dbReference>
<accession>A0A5D0XQ42</accession>
<proteinExistence type="inferred from homology"/>
<dbReference type="InterPro" id="IPR002347">
    <property type="entry name" value="SDR_fam"/>
</dbReference>
<dbReference type="Pfam" id="PF00106">
    <property type="entry name" value="adh_short"/>
    <property type="match status" value="1"/>
</dbReference>
<name>A0A5D0XQ42_9MICC</name>
<reference evidence="4 5" key="1">
    <citation type="submission" date="2019-08" db="EMBL/GenBank/DDBJ databases">
        <title>Genone of Arthrobacter echini P9.</title>
        <authorList>
            <person name="Bowman J.P."/>
        </authorList>
    </citation>
    <scope>NUCLEOTIDE SEQUENCE [LARGE SCALE GENOMIC DNA]</scope>
    <source>
        <strain evidence="4 5">P9</strain>
    </source>
</reference>
<dbReference type="EMBL" id="VSLD01000004">
    <property type="protein sequence ID" value="TYC98617.1"/>
    <property type="molecule type" value="Genomic_DNA"/>
</dbReference>
<sequence>MSSPHDGGGVVTGAGGGLGREIALRLGGLGWKVHVTDLDEALAAAVAAEIRDAGGSASSSGLDVRDPDACRVAAEAAVAESGALGLWVNNAGVLSTGPVWSHTDQQRRLMMEVNALGTMHGTIAALEMMRPAHRGHVVNVASLAGLVSVPGEGVYAASKHAVLGFSTSALCDLRVEGERAIHISAVCPDGMWTPMLFDRVRDPGAAMSFSGTLFQPGEIADLVLRVVAKPRPVTTAPAWRGVQVRLFDLAPGLAARLAPFVVRLARRQQAAYARKKPASS</sequence>
<organism evidence="4 5">
    <name type="scientific">Arthrobacter echini</name>
    <dbReference type="NCBI Taxonomy" id="1529066"/>
    <lineage>
        <taxon>Bacteria</taxon>
        <taxon>Bacillati</taxon>
        <taxon>Actinomycetota</taxon>
        <taxon>Actinomycetes</taxon>
        <taxon>Micrococcales</taxon>
        <taxon>Micrococcaceae</taxon>
        <taxon>Arthrobacter</taxon>
    </lineage>
</organism>
<keyword evidence="2" id="KW-0560">Oxidoreductase</keyword>
<dbReference type="OrthoDB" id="9792003at2"/>
<keyword evidence="5" id="KW-1185">Reference proteome</keyword>
<protein>
    <submittedName>
        <fullName evidence="4">SDR family NAD(P)-dependent oxidoreductase</fullName>
    </submittedName>
</protein>
<dbReference type="PRINTS" id="PR00081">
    <property type="entry name" value="GDHRDH"/>
</dbReference>
<dbReference type="CDD" id="cd05233">
    <property type="entry name" value="SDR_c"/>
    <property type="match status" value="1"/>
</dbReference>
<evidence type="ECO:0000256" key="1">
    <source>
        <dbReference type="ARBA" id="ARBA00006484"/>
    </source>
</evidence>
<dbReference type="Proteomes" id="UP000323410">
    <property type="component" value="Unassembled WGS sequence"/>
</dbReference>
<dbReference type="InterPro" id="IPR036291">
    <property type="entry name" value="NAD(P)-bd_dom_sf"/>
</dbReference>
<dbReference type="PANTHER" id="PTHR24322">
    <property type="entry name" value="PKSB"/>
    <property type="match status" value="1"/>
</dbReference>
<dbReference type="AlphaFoldDB" id="A0A5D0XQ42"/>
<dbReference type="PRINTS" id="PR00080">
    <property type="entry name" value="SDRFAMILY"/>
</dbReference>
<evidence type="ECO:0000313" key="5">
    <source>
        <dbReference type="Proteomes" id="UP000323410"/>
    </source>
</evidence>
<comment type="caution">
    <text evidence="4">The sequence shown here is derived from an EMBL/GenBank/DDBJ whole genome shotgun (WGS) entry which is preliminary data.</text>
</comment>
<comment type="similarity">
    <text evidence="1 3">Belongs to the short-chain dehydrogenases/reductases (SDR) family.</text>
</comment>
<dbReference type="RefSeq" id="WP_148601094.1">
    <property type="nucleotide sequence ID" value="NZ_VSLD01000004.1"/>
</dbReference>
<gene>
    <name evidence="4" type="ORF">FQ377_09885</name>
</gene>
<dbReference type="PANTHER" id="PTHR24322:SF736">
    <property type="entry name" value="RETINOL DEHYDROGENASE 10"/>
    <property type="match status" value="1"/>
</dbReference>
<dbReference type="GO" id="GO:0016616">
    <property type="term" value="F:oxidoreductase activity, acting on the CH-OH group of donors, NAD or NADP as acceptor"/>
    <property type="evidence" value="ECO:0007669"/>
    <property type="project" value="TreeGrafter"/>
</dbReference>
<evidence type="ECO:0000256" key="2">
    <source>
        <dbReference type="ARBA" id="ARBA00023002"/>
    </source>
</evidence>
<dbReference type="SUPFAM" id="SSF51735">
    <property type="entry name" value="NAD(P)-binding Rossmann-fold domains"/>
    <property type="match status" value="1"/>
</dbReference>
<evidence type="ECO:0000256" key="3">
    <source>
        <dbReference type="RuleBase" id="RU000363"/>
    </source>
</evidence>